<dbReference type="InterPro" id="IPR019826">
    <property type="entry name" value="Carboxylesterase_B_AS"/>
</dbReference>
<dbReference type="InterPro" id="IPR050654">
    <property type="entry name" value="AChE-related_enzymes"/>
</dbReference>
<dbReference type="PROSITE" id="PS00122">
    <property type="entry name" value="CARBOXYLESTERASE_B_1"/>
    <property type="match status" value="1"/>
</dbReference>
<dbReference type="GO" id="GO:0052689">
    <property type="term" value="F:carboxylic ester hydrolase activity"/>
    <property type="evidence" value="ECO:0007669"/>
    <property type="project" value="TreeGrafter"/>
</dbReference>
<evidence type="ECO:0000256" key="1">
    <source>
        <dbReference type="ARBA" id="ARBA00005964"/>
    </source>
</evidence>
<feature type="chain" id="PRO_5035488557" description="Carboxylic ester hydrolase" evidence="3">
    <location>
        <begin position="20"/>
        <end position="516"/>
    </location>
</feature>
<evidence type="ECO:0000256" key="2">
    <source>
        <dbReference type="ARBA" id="ARBA00022801"/>
    </source>
</evidence>
<dbReference type="Pfam" id="PF00135">
    <property type="entry name" value="COesterase"/>
    <property type="match status" value="2"/>
</dbReference>
<dbReference type="OrthoDB" id="408631at2759"/>
<dbReference type="InterPro" id="IPR029058">
    <property type="entry name" value="AB_hydrolase_fold"/>
</dbReference>
<dbReference type="Proteomes" id="UP000813461">
    <property type="component" value="Unassembled WGS sequence"/>
</dbReference>
<organism evidence="5 6">
    <name type="scientific">Paraphoma chrysanthemicola</name>
    <dbReference type="NCBI Taxonomy" id="798071"/>
    <lineage>
        <taxon>Eukaryota</taxon>
        <taxon>Fungi</taxon>
        <taxon>Dikarya</taxon>
        <taxon>Ascomycota</taxon>
        <taxon>Pezizomycotina</taxon>
        <taxon>Dothideomycetes</taxon>
        <taxon>Pleosporomycetidae</taxon>
        <taxon>Pleosporales</taxon>
        <taxon>Pleosporineae</taxon>
        <taxon>Phaeosphaeriaceae</taxon>
        <taxon>Paraphoma</taxon>
    </lineage>
</organism>
<comment type="similarity">
    <text evidence="1 3">Belongs to the type-B carboxylesterase/lipase family.</text>
</comment>
<dbReference type="InterPro" id="IPR002018">
    <property type="entry name" value="CarbesteraseB"/>
</dbReference>
<evidence type="ECO:0000313" key="6">
    <source>
        <dbReference type="Proteomes" id="UP000813461"/>
    </source>
</evidence>
<dbReference type="EMBL" id="JAGMVJ010000012">
    <property type="protein sequence ID" value="KAH7084284.1"/>
    <property type="molecule type" value="Genomic_DNA"/>
</dbReference>
<evidence type="ECO:0000256" key="3">
    <source>
        <dbReference type="RuleBase" id="RU361235"/>
    </source>
</evidence>
<comment type="caution">
    <text evidence="5">The sequence shown here is derived from an EMBL/GenBank/DDBJ whole genome shotgun (WGS) entry which is preliminary data.</text>
</comment>
<dbReference type="EC" id="3.1.1.-" evidence="3"/>
<sequence>MGFTLLVLLSASLFQYGYAINRLNAKTTSGRVTGFINETTPNVAQFLGIPYAQSPTGPRRWLPALPITKAHDLINATRFGPSCPQYITDVNVAPNVYTVDATNFAPSPLDYQSEDCLSLSIWTPWEKKHRSRNPTEGLPVIMWFYGGGFGEGGTNVPYQNPAKWIQRSGKHIVVSVNYRIGIFGFPNAAGLALEEQNLSLLDQRLAVEWTRDNIANFGGDPGRITIWGQSSGAMSVDYYNFAYAEDPIVSGLIMHSGTATLNFLWPDLEQTNFTFVAQHFGCKDSDPAARLECFRKVDAASVTLFLKDYAINGTGPGLAFVPIVDNRTLFENFTARAATGKFSRVPAIIGNTIDEGNSFVLPYNKTYGPPRAEADATTVGLFMCPTIQTSHDRFAANTTTFRYLYGGNFSNVSPQWWEGAYHSSDLPMIFGTYGLARGNGTVFQKQVSEKMQDYWLAFAEDPVNGLPKLGWDAYEGGAGEGVLLGYEDKVVQGISEKRMDAPCDGLVPNGLPPPPR</sequence>
<dbReference type="PANTHER" id="PTHR43918">
    <property type="entry name" value="ACETYLCHOLINESTERASE"/>
    <property type="match status" value="1"/>
</dbReference>
<reference evidence="5" key="1">
    <citation type="journal article" date="2021" name="Nat. Commun.">
        <title>Genetic determinants of endophytism in the Arabidopsis root mycobiome.</title>
        <authorList>
            <person name="Mesny F."/>
            <person name="Miyauchi S."/>
            <person name="Thiergart T."/>
            <person name="Pickel B."/>
            <person name="Atanasova L."/>
            <person name="Karlsson M."/>
            <person name="Huettel B."/>
            <person name="Barry K.W."/>
            <person name="Haridas S."/>
            <person name="Chen C."/>
            <person name="Bauer D."/>
            <person name="Andreopoulos W."/>
            <person name="Pangilinan J."/>
            <person name="LaButti K."/>
            <person name="Riley R."/>
            <person name="Lipzen A."/>
            <person name="Clum A."/>
            <person name="Drula E."/>
            <person name="Henrissat B."/>
            <person name="Kohler A."/>
            <person name="Grigoriev I.V."/>
            <person name="Martin F.M."/>
            <person name="Hacquard S."/>
        </authorList>
    </citation>
    <scope>NUCLEOTIDE SEQUENCE</scope>
    <source>
        <strain evidence="5">MPI-SDFR-AT-0120</strain>
    </source>
</reference>
<name>A0A8K0R2Q8_9PLEO</name>
<keyword evidence="3" id="KW-0732">Signal</keyword>
<dbReference type="AlphaFoldDB" id="A0A8K0R2Q8"/>
<evidence type="ECO:0000259" key="4">
    <source>
        <dbReference type="Pfam" id="PF00135"/>
    </source>
</evidence>
<accession>A0A8K0R2Q8</accession>
<gene>
    <name evidence="5" type="ORF">FB567DRAFT_604080</name>
</gene>
<feature type="domain" description="Carboxylesterase type B" evidence="4">
    <location>
        <begin position="25"/>
        <end position="363"/>
    </location>
</feature>
<protein>
    <recommendedName>
        <fullName evidence="3">Carboxylic ester hydrolase</fullName>
        <ecNumber evidence="3">3.1.1.-</ecNumber>
    </recommendedName>
</protein>
<feature type="signal peptide" evidence="3">
    <location>
        <begin position="1"/>
        <end position="19"/>
    </location>
</feature>
<dbReference type="Gene3D" id="3.40.50.1820">
    <property type="entry name" value="alpha/beta hydrolase"/>
    <property type="match status" value="1"/>
</dbReference>
<proteinExistence type="inferred from homology"/>
<dbReference type="SUPFAM" id="SSF53474">
    <property type="entry name" value="alpha/beta-Hydrolases"/>
    <property type="match status" value="1"/>
</dbReference>
<feature type="domain" description="Carboxylesterase type B" evidence="4">
    <location>
        <begin position="375"/>
        <end position="488"/>
    </location>
</feature>
<evidence type="ECO:0000313" key="5">
    <source>
        <dbReference type="EMBL" id="KAH7084284.1"/>
    </source>
</evidence>
<dbReference type="PANTHER" id="PTHR43918:SF4">
    <property type="entry name" value="CARBOXYLIC ESTER HYDROLASE"/>
    <property type="match status" value="1"/>
</dbReference>
<keyword evidence="6" id="KW-1185">Reference proteome</keyword>
<keyword evidence="2 3" id="KW-0378">Hydrolase</keyword>